<dbReference type="PANTHER" id="PTHR32479:SF17">
    <property type="entry name" value="GLYCOLATE OXIDASE IRON-SULFUR SUBUNIT"/>
    <property type="match status" value="1"/>
</dbReference>
<dbReference type="PIRSF" id="PIRSF000139">
    <property type="entry name" value="Glc_ox_4Fe-4S"/>
    <property type="match status" value="1"/>
</dbReference>
<evidence type="ECO:0000313" key="8">
    <source>
        <dbReference type="EMBL" id="NJP37815.1"/>
    </source>
</evidence>
<proteinExistence type="predicted"/>
<keyword evidence="4 6" id="KW-0408">Iron</keyword>
<dbReference type="GO" id="GO:0019154">
    <property type="term" value="F:glycolate dehydrogenase activity"/>
    <property type="evidence" value="ECO:0007669"/>
    <property type="project" value="UniProtKB-EC"/>
</dbReference>
<dbReference type="PROSITE" id="PS51379">
    <property type="entry name" value="4FE4S_FER_2"/>
    <property type="match status" value="2"/>
</dbReference>
<evidence type="ECO:0000256" key="6">
    <source>
        <dbReference type="PIRNR" id="PIRNR000139"/>
    </source>
</evidence>
<evidence type="ECO:0000256" key="3">
    <source>
        <dbReference type="ARBA" id="ARBA00022737"/>
    </source>
</evidence>
<accession>A0A969PQQ8</accession>
<feature type="domain" description="4Fe-4S ferredoxin-type" evidence="7">
    <location>
        <begin position="46"/>
        <end position="69"/>
    </location>
</feature>
<keyword evidence="5 6" id="KW-0411">Iron-sulfur</keyword>
<keyword evidence="3" id="KW-0677">Repeat</keyword>
<comment type="catalytic activity">
    <reaction evidence="6">
        <text>(R)-lactate + A = pyruvate + AH2</text>
        <dbReference type="Rhea" id="RHEA:15089"/>
        <dbReference type="ChEBI" id="CHEBI:13193"/>
        <dbReference type="ChEBI" id="CHEBI:15361"/>
        <dbReference type="ChEBI" id="CHEBI:16004"/>
        <dbReference type="ChEBI" id="CHEBI:17499"/>
    </reaction>
</comment>
<evidence type="ECO:0000313" key="9">
    <source>
        <dbReference type="Proteomes" id="UP000752012"/>
    </source>
</evidence>
<evidence type="ECO:0000256" key="2">
    <source>
        <dbReference type="ARBA" id="ARBA00022723"/>
    </source>
</evidence>
<dbReference type="AlphaFoldDB" id="A0A969PQQ8"/>
<comment type="cofactor">
    <cofactor evidence="6">
        <name>[4Fe-4S] cluster</name>
        <dbReference type="ChEBI" id="CHEBI:49883"/>
    </cofactor>
    <text evidence="6">Binds 2 [4Fe-4S] clusters.</text>
</comment>
<dbReference type="PROSITE" id="PS00198">
    <property type="entry name" value="4FE4S_FER_1"/>
    <property type="match status" value="1"/>
</dbReference>
<evidence type="ECO:0000259" key="7">
    <source>
        <dbReference type="PROSITE" id="PS51379"/>
    </source>
</evidence>
<evidence type="ECO:0000256" key="5">
    <source>
        <dbReference type="ARBA" id="ARBA00023014"/>
    </source>
</evidence>
<name>A0A969PQQ8_9BACI</name>
<dbReference type="GO" id="GO:0051539">
    <property type="term" value="F:4 iron, 4 sulfur cluster binding"/>
    <property type="evidence" value="ECO:0007669"/>
    <property type="project" value="UniProtKB-UniRule"/>
</dbReference>
<dbReference type="InterPro" id="IPR009051">
    <property type="entry name" value="Helical_ferredxn"/>
</dbReference>
<keyword evidence="2 6" id="KW-0479">Metal-binding</keyword>
<comment type="caution">
    <text evidence="8">The sequence shown here is derived from an EMBL/GenBank/DDBJ whole genome shotgun (WGS) entry which is preliminary data.</text>
</comment>
<organism evidence="8 9">
    <name type="scientific">Alkalicoccus luteus</name>
    <dbReference type="NCBI Taxonomy" id="1237094"/>
    <lineage>
        <taxon>Bacteria</taxon>
        <taxon>Bacillati</taxon>
        <taxon>Bacillota</taxon>
        <taxon>Bacilli</taxon>
        <taxon>Bacillales</taxon>
        <taxon>Bacillaceae</taxon>
        <taxon>Alkalicoccus</taxon>
    </lineage>
</organism>
<dbReference type="SUPFAM" id="SSF46548">
    <property type="entry name" value="alpha-helical ferredoxin"/>
    <property type="match status" value="1"/>
</dbReference>
<reference evidence="8 9" key="1">
    <citation type="submission" date="2020-03" db="EMBL/GenBank/DDBJ databases">
        <title>Assessment of the enzymatic potential of alkaline-tolerant lipase obtained from Bacillus luteus H11 (technogenic soil) for the bioremediation of saline soils contaminated with petroleum substances.</title>
        <authorList>
            <person name="Kalwasinska A."/>
        </authorList>
    </citation>
    <scope>NUCLEOTIDE SEQUENCE [LARGE SCALE GENOMIC DNA]</scope>
    <source>
        <strain evidence="8 9">H11</strain>
    </source>
</reference>
<keyword evidence="6" id="KW-0249">Electron transport</keyword>
<dbReference type="PANTHER" id="PTHR32479">
    <property type="entry name" value="GLYCOLATE OXIDASE IRON-SULFUR SUBUNIT"/>
    <property type="match status" value="1"/>
</dbReference>
<dbReference type="Pfam" id="PF13183">
    <property type="entry name" value="Fer4_8"/>
    <property type="match status" value="1"/>
</dbReference>
<keyword evidence="6" id="KW-0813">Transport</keyword>
<dbReference type="Pfam" id="PF02754">
    <property type="entry name" value="CCG"/>
    <property type="match status" value="2"/>
</dbReference>
<dbReference type="InterPro" id="IPR017896">
    <property type="entry name" value="4Fe4S_Fe-S-bd"/>
</dbReference>
<comment type="function">
    <text evidence="6">Component of a complex that catalyzes the oxidation of glycolate to glyoxylate.</text>
</comment>
<keyword evidence="9" id="KW-1185">Reference proteome</keyword>
<dbReference type="InterPro" id="IPR017900">
    <property type="entry name" value="4Fe4S_Fe_S_CS"/>
</dbReference>
<comment type="catalytic activity">
    <reaction evidence="6">
        <text>glycolate + A = glyoxylate + AH2</text>
        <dbReference type="Rhea" id="RHEA:21264"/>
        <dbReference type="ChEBI" id="CHEBI:13193"/>
        <dbReference type="ChEBI" id="CHEBI:17499"/>
        <dbReference type="ChEBI" id="CHEBI:29805"/>
        <dbReference type="ChEBI" id="CHEBI:36655"/>
        <dbReference type="EC" id="1.1.99.14"/>
    </reaction>
</comment>
<dbReference type="RefSeq" id="WP_168006798.1">
    <property type="nucleotide sequence ID" value="NZ_JAATHJ010000012.1"/>
</dbReference>
<sequence length="424" mass="46585">MNCTRCGFCLPACPTYIQTGGNEASSPRGRIALMKAVADGKKEPDEEVEAQLNECLGCRACEPACPSGVNYGHILEQARAVIQEHKSHSLPIRMLRKAVFQWLFLDRSRMETVHRMRWMYEKTPVQKLMRKSGAFRMLPGEAAIMERVMPGAAPPKKAVRPPVQAVFQDNPIKKVAFFDGCLMSTMFTETNQNTLYLLEKSGCEVVVPDTQQCCGALHAHAGETDGAVKLAKQNIEAFEQIDADFIVTNAGGCGAGLKEYPFLLKEEPEWVERAKAFSAKVGDISTLLVELELPPMKLEAELVTYQPSCHLENVMKEKGNVEKLLRSIDGVTYAAMPDKEQCCGSAGIYNLVQPEMAMKILDKKMTDVRHIQAGIIVTSNPGCLLQMKAGIEREGLTESVRAVHIVDLAAEALKQAELAGTAAK</sequence>
<keyword evidence="1 6" id="KW-0004">4Fe-4S</keyword>
<dbReference type="Proteomes" id="UP000752012">
    <property type="component" value="Unassembled WGS sequence"/>
</dbReference>
<dbReference type="EMBL" id="JAATHJ010000012">
    <property type="protein sequence ID" value="NJP37815.1"/>
    <property type="molecule type" value="Genomic_DNA"/>
</dbReference>
<dbReference type="InterPro" id="IPR004017">
    <property type="entry name" value="Cys_rich_dom"/>
</dbReference>
<gene>
    <name evidence="8" type="ORF">HCN83_09480</name>
</gene>
<protein>
    <recommendedName>
        <fullName evidence="6">Glycolate oxidase iron-sulfur subunit</fullName>
        <ecNumber evidence="6">1.1.99.14</ecNumber>
    </recommendedName>
</protein>
<dbReference type="InterPro" id="IPR012257">
    <property type="entry name" value="Glc_ox_4Fe-4S"/>
</dbReference>
<dbReference type="GO" id="GO:0046872">
    <property type="term" value="F:metal ion binding"/>
    <property type="evidence" value="ECO:0007669"/>
    <property type="project" value="UniProtKB-UniRule"/>
</dbReference>
<feature type="domain" description="4Fe-4S ferredoxin-type" evidence="7">
    <location>
        <begin position="1"/>
        <end position="23"/>
    </location>
</feature>
<dbReference type="EC" id="1.1.99.14" evidence="6"/>
<evidence type="ECO:0000256" key="4">
    <source>
        <dbReference type="ARBA" id="ARBA00023004"/>
    </source>
</evidence>
<evidence type="ECO:0000256" key="1">
    <source>
        <dbReference type="ARBA" id="ARBA00022485"/>
    </source>
</evidence>
<dbReference type="Gene3D" id="1.10.1060.10">
    <property type="entry name" value="Alpha-helical ferredoxin"/>
    <property type="match status" value="1"/>
</dbReference>